<keyword evidence="3" id="KW-0998">Cell outer membrane</keyword>
<dbReference type="InterPro" id="IPR036737">
    <property type="entry name" value="OmpA-like_sf"/>
</dbReference>
<dbReference type="PANTHER" id="PTHR30329:SF21">
    <property type="entry name" value="LIPOPROTEIN YIAD-RELATED"/>
    <property type="match status" value="1"/>
</dbReference>
<evidence type="ECO:0000313" key="7">
    <source>
        <dbReference type="Proteomes" id="UP001156881"/>
    </source>
</evidence>
<evidence type="ECO:0000259" key="5">
    <source>
        <dbReference type="PROSITE" id="PS51123"/>
    </source>
</evidence>
<dbReference type="Gene3D" id="3.30.1330.60">
    <property type="entry name" value="OmpA-like domain"/>
    <property type="match status" value="1"/>
</dbReference>
<dbReference type="InterPro" id="IPR050330">
    <property type="entry name" value="Bact_OuterMem_StrucFunc"/>
</dbReference>
<accession>A0ABQ6D3N4</accession>
<organism evidence="6 7">
    <name type="scientific">Methylobacterium brachythecii</name>
    <dbReference type="NCBI Taxonomy" id="1176177"/>
    <lineage>
        <taxon>Bacteria</taxon>
        <taxon>Pseudomonadati</taxon>
        <taxon>Pseudomonadota</taxon>
        <taxon>Alphaproteobacteria</taxon>
        <taxon>Hyphomicrobiales</taxon>
        <taxon>Methylobacteriaceae</taxon>
        <taxon>Methylobacterium</taxon>
    </lineage>
</organism>
<comment type="subcellular location">
    <subcellularLocation>
        <location evidence="1">Cell outer membrane</location>
    </subcellularLocation>
</comment>
<name>A0ABQ6D3N4_9HYPH</name>
<dbReference type="CDD" id="cd07185">
    <property type="entry name" value="OmpA_C-like"/>
    <property type="match status" value="1"/>
</dbReference>
<evidence type="ECO:0000256" key="3">
    <source>
        <dbReference type="ARBA" id="ARBA00023237"/>
    </source>
</evidence>
<protein>
    <submittedName>
        <fullName evidence="6">Membrane protein</fullName>
    </submittedName>
</protein>
<comment type="caution">
    <text evidence="6">The sequence shown here is derived from an EMBL/GenBank/DDBJ whole genome shotgun (WGS) entry which is preliminary data.</text>
</comment>
<evidence type="ECO:0000313" key="6">
    <source>
        <dbReference type="EMBL" id="GLS44660.1"/>
    </source>
</evidence>
<dbReference type="InterPro" id="IPR006664">
    <property type="entry name" value="OMP_bac"/>
</dbReference>
<dbReference type="EMBL" id="BSPG01000013">
    <property type="protein sequence ID" value="GLS44660.1"/>
    <property type="molecule type" value="Genomic_DNA"/>
</dbReference>
<dbReference type="InterPro" id="IPR006665">
    <property type="entry name" value="OmpA-like"/>
</dbReference>
<evidence type="ECO:0000256" key="1">
    <source>
        <dbReference type="ARBA" id="ARBA00004442"/>
    </source>
</evidence>
<evidence type="ECO:0000256" key="4">
    <source>
        <dbReference type="PROSITE-ProRule" id="PRU00473"/>
    </source>
</evidence>
<keyword evidence="2 4" id="KW-0472">Membrane</keyword>
<keyword evidence="7" id="KW-1185">Reference proteome</keyword>
<sequence>MPVITSLIGAPRRVKTTEAQDVAGVDSFALSWEALMVSSARAVRRVIGLGALALVVLSQPAGAQEVTEQQIVRALMPPKTRGLSLGAPTPAPAEVVSPDKAFVDSLRGRSTRSLSLGDRVKLDTVAADKPAIDLVMEFDFNSDILRGDALATADKLGKALSNPELRGQTFMIAGHTDAKGGEDPNQKLSERRADAVKRYLVETYRIPADTLIGVGYGKSHLKNGSDPFGRENRRVQAVNMLQVKTAER</sequence>
<dbReference type="InterPro" id="IPR006690">
    <property type="entry name" value="OMPA-like_CS"/>
</dbReference>
<dbReference type="SUPFAM" id="SSF103088">
    <property type="entry name" value="OmpA-like"/>
    <property type="match status" value="1"/>
</dbReference>
<dbReference type="PRINTS" id="PR01021">
    <property type="entry name" value="OMPADOMAIN"/>
</dbReference>
<gene>
    <name evidence="6" type="ORF">GCM10007884_26480</name>
</gene>
<evidence type="ECO:0000256" key="2">
    <source>
        <dbReference type="ARBA" id="ARBA00023136"/>
    </source>
</evidence>
<dbReference type="Pfam" id="PF00691">
    <property type="entry name" value="OmpA"/>
    <property type="match status" value="1"/>
</dbReference>
<dbReference type="PANTHER" id="PTHR30329">
    <property type="entry name" value="STATOR ELEMENT OF FLAGELLAR MOTOR COMPLEX"/>
    <property type="match status" value="1"/>
</dbReference>
<proteinExistence type="predicted"/>
<dbReference type="PROSITE" id="PS51123">
    <property type="entry name" value="OMPA_2"/>
    <property type="match status" value="1"/>
</dbReference>
<dbReference type="PROSITE" id="PS01068">
    <property type="entry name" value="OMPA_1"/>
    <property type="match status" value="1"/>
</dbReference>
<feature type="domain" description="OmpA-like" evidence="5">
    <location>
        <begin position="125"/>
        <end position="243"/>
    </location>
</feature>
<dbReference type="Proteomes" id="UP001156881">
    <property type="component" value="Unassembled WGS sequence"/>
</dbReference>
<reference evidence="7" key="1">
    <citation type="journal article" date="2019" name="Int. J. Syst. Evol. Microbiol.">
        <title>The Global Catalogue of Microorganisms (GCM) 10K type strain sequencing project: providing services to taxonomists for standard genome sequencing and annotation.</title>
        <authorList>
            <consortium name="The Broad Institute Genomics Platform"/>
            <consortium name="The Broad Institute Genome Sequencing Center for Infectious Disease"/>
            <person name="Wu L."/>
            <person name="Ma J."/>
        </authorList>
    </citation>
    <scope>NUCLEOTIDE SEQUENCE [LARGE SCALE GENOMIC DNA]</scope>
    <source>
        <strain evidence="7">NBRC 107710</strain>
    </source>
</reference>